<evidence type="ECO:0000313" key="2">
    <source>
        <dbReference type="Proteomes" id="UP000053593"/>
    </source>
</evidence>
<dbReference type="Pfam" id="PF20414">
    <property type="entry name" value="DUF6698"/>
    <property type="match status" value="1"/>
</dbReference>
<dbReference type="AlphaFoldDB" id="A0A0D0AMW9"/>
<accession>A0A0D0AMW9</accession>
<dbReference type="HOGENOM" id="CLU_2549129_0_0_1"/>
<dbReference type="OrthoDB" id="2662502at2759"/>
<gene>
    <name evidence="1" type="ORF">GYMLUDRAFT_181297</name>
</gene>
<reference evidence="1 2" key="1">
    <citation type="submission" date="2014-04" db="EMBL/GenBank/DDBJ databases">
        <title>Evolutionary Origins and Diversification of the Mycorrhizal Mutualists.</title>
        <authorList>
            <consortium name="DOE Joint Genome Institute"/>
            <consortium name="Mycorrhizal Genomics Consortium"/>
            <person name="Kohler A."/>
            <person name="Kuo A."/>
            <person name="Nagy L.G."/>
            <person name="Floudas D."/>
            <person name="Copeland A."/>
            <person name="Barry K.W."/>
            <person name="Cichocki N."/>
            <person name="Veneault-Fourrey C."/>
            <person name="LaButti K."/>
            <person name="Lindquist E.A."/>
            <person name="Lipzen A."/>
            <person name="Lundell T."/>
            <person name="Morin E."/>
            <person name="Murat C."/>
            <person name="Riley R."/>
            <person name="Ohm R."/>
            <person name="Sun H."/>
            <person name="Tunlid A."/>
            <person name="Henrissat B."/>
            <person name="Grigoriev I.V."/>
            <person name="Hibbett D.S."/>
            <person name="Martin F."/>
        </authorList>
    </citation>
    <scope>NUCLEOTIDE SEQUENCE [LARGE SCALE GENOMIC DNA]</scope>
    <source>
        <strain evidence="1 2">FD-317 M1</strain>
    </source>
</reference>
<dbReference type="Proteomes" id="UP000053593">
    <property type="component" value="Unassembled WGS sequence"/>
</dbReference>
<keyword evidence="2" id="KW-1185">Reference proteome</keyword>
<protein>
    <submittedName>
        <fullName evidence="1">Uncharacterized protein</fullName>
    </submittedName>
</protein>
<dbReference type="EMBL" id="KN834861">
    <property type="protein sequence ID" value="KIK51560.1"/>
    <property type="molecule type" value="Genomic_DNA"/>
</dbReference>
<evidence type="ECO:0000313" key="1">
    <source>
        <dbReference type="EMBL" id="KIK51560.1"/>
    </source>
</evidence>
<organism evidence="1 2">
    <name type="scientific">Collybiopsis luxurians FD-317 M1</name>
    <dbReference type="NCBI Taxonomy" id="944289"/>
    <lineage>
        <taxon>Eukaryota</taxon>
        <taxon>Fungi</taxon>
        <taxon>Dikarya</taxon>
        <taxon>Basidiomycota</taxon>
        <taxon>Agaricomycotina</taxon>
        <taxon>Agaricomycetes</taxon>
        <taxon>Agaricomycetidae</taxon>
        <taxon>Agaricales</taxon>
        <taxon>Marasmiineae</taxon>
        <taxon>Omphalotaceae</taxon>
        <taxon>Collybiopsis</taxon>
        <taxon>Collybiopsis luxurians</taxon>
    </lineage>
</organism>
<name>A0A0D0AMW9_9AGAR</name>
<proteinExistence type="predicted"/>
<sequence length="83" mass="9750">NVLQICQISKVTLCSIAYAAIHLHFALTNTSQWAAISDSYNYQDLWNYIVDFFEVPVDMDQEDNAKALLKWWNGYVFWFSYSN</sequence>
<dbReference type="InterPro" id="IPR046521">
    <property type="entry name" value="DUF6698"/>
</dbReference>
<feature type="non-terminal residue" evidence="1">
    <location>
        <position position="1"/>
    </location>
</feature>